<sequence length="184" mass="20500">RAFHLSSSRSAFPACLLRNGESLLPTTSYAVGRTTRGPMWCHVEALPTDAAAPEPAAVDELTNINFTDVIHDKGHIKLPVFIYCVPGDERAKYADTEEKLKHQVLRTAGRCVMRVLDVKAHPDLAQRLHVAPSAAAAAARTEHHPRWPVILAYSRGQEARRVSGHVSDRELTDWVHEESWLLNE</sequence>
<dbReference type="GeneID" id="14911239"/>
<organism evidence="1 2">
    <name type="scientific">Acanthamoeba castellanii (strain ATCC 30010 / Neff)</name>
    <dbReference type="NCBI Taxonomy" id="1257118"/>
    <lineage>
        <taxon>Eukaryota</taxon>
        <taxon>Amoebozoa</taxon>
        <taxon>Discosea</taxon>
        <taxon>Longamoebia</taxon>
        <taxon>Centramoebida</taxon>
        <taxon>Acanthamoebidae</taxon>
        <taxon>Acanthamoeba</taxon>
    </lineage>
</organism>
<name>L8GDS6_ACACF</name>
<dbReference type="KEGG" id="acan:ACA1_181260"/>
<gene>
    <name evidence="1" type="ORF">ACA1_181260</name>
</gene>
<dbReference type="Proteomes" id="UP000011083">
    <property type="component" value="Unassembled WGS sequence"/>
</dbReference>
<accession>L8GDS6</accession>
<protein>
    <submittedName>
        <fullName evidence="1">Uncharacterized protein</fullName>
    </submittedName>
</protein>
<reference evidence="1 2" key="1">
    <citation type="journal article" date="2013" name="Genome Biol.">
        <title>Genome of Acanthamoeba castellanii highlights extensive lateral gene transfer and early evolution of tyrosine kinase signaling.</title>
        <authorList>
            <person name="Clarke M."/>
            <person name="Lohan A.J."/>
            <person name="Liu B."/>
            <person name="Lagkouvardos I."/>
            <person name="Roy S."/>
            <person name="Zafar N."/>
            <person name="Bertelli C."/>
            <person name="Schilde C."/>
            <person name="Kianianmomeni A."/>
            <person name="Burglin T.R."/>
            <person name="Frech C."/>
            <person name="Turcotte B."/>
            <person name="Kopec K.O."/>
            <person name="Synnott J.M."/>
            <person name="Choo C."/>
            <person name="Paponov I."/>
            <person name="Finkler A."/>
            <person name="Soon Heng Tan C."/>
            <person name="Hutchins A.P."/>
            <person name="Weinmeier T."/>
            <person name="Rattei T."/>
            <person name="Chu J.S."/>
            <person name="Gimenez G."/>
            <person name="Irimia M."/>
            <person name="Rigden D.J."/>
            <person name="Fitzpatrick D.A."/>
            <person name="Lorenzo-Morales J."/>
            <person name="Bateman A."/>
            <person name="Chiu C.H."/>
            <person name="Tang P."/>
            <person name="Hegemann P."/>
            <person name="Fromm H."/>
            <person name="Raoult D."/>
            <person name="Greub G."/>
            <person name="Miranda-Saavedra D."/>
            <person name="Chen N."/>
            <person name="Nash P."/>
            <person name="Ginger M.L."/>
            <person name="Horn M."/>
            <person name="Schaap P."/>
            <person name="Caler L."/>
            <person name="Loftus B."/>
        </authorList>
    </citation>
    <scope>NUCLEOTIDE SEQUENCE [LARGE SCALE GENOMIC DNA]</scope>
    <source>
        <strain evidence="1 2">Neff</strain>
    </source>
</reference>
<dbReference type="RefSeq" id="XP_004332886.1">
    <property type="nucleotide sequence ID" value="XM_004332838.1"/>
</dbReference>
<feature type="non-terminal residue" evidence="1">
    <location>
        <position position="184"/>
    </location>
</feature>
<evidence type="ECO:0000313" key="2">
    <source>
        <dbReference type="Proteomes" id="UP000011083"/>
    </source>
</evidence>
<keyword evidence="2" id="KW-1185">Reference proteome</keyword>
<dbReference type="AlphaFoldDB" id="L8GDS6"/>
<evidence type="ECO:0000313" key="1">
    <source>
        <dbReference type="EMBL" id="ELR10873.1"/>
    </source>
</evidence>
<dbReference type="EMBL" id="KB008172">
    <property type="protein sequence ID" value="ELR10873.1"/>
    <property type="molecule type" value="Genomic_DNA"/>
</dbReference>
<proteinExistence type="predicted"/>
<dbReference type="VEuPathDB" id="AmoebaDB:ACA1_181260"/>